<feature type="domain" description="Neutral/alkaline non-lysosomal ceramidase N-terminal" evidence="7">
    <location>
        <begin position="18"/>
        <end position="517"/>
    </location>
</feature>
<evidence type="ECO:0000256" key="2">
    <source>
        <dbReference type="ARBA" id="ARBA00022801"/>
    </source>
</evidence>
<dbReference type="GO" id="GO:0005576">
    <property type="term" value="C:extracellular region"/>
    <property type="evidence" value="ECO:0007669"/>
    <property type="project" value="TreeGrafter"/>
</dbReference>
<keyword evidence="10" id="KW-1185">Reference proteome</keyword>
<reference evidence="9 10" key="1">
    <citation type="journal article" date="2018" name="G3 (Bethesda)">
        <title>Phylogenetic and Phylogenomic Definition of Rhizopus Species.</title>
        <authorList>
            <person name="Gryganskyi A.P."/>
            <person name="Golan J."/>
            <person name="Dolatabadi S."/>
            <person name="Mondo S."/>
            <person name="Robb S."/>
            <person name="Idnurm A."/>
            <person name="Muszewska A."/>
            <person name="Steczkiewicz K."/>
            <person name="Masonjones S."/>
            <person name="Liao H.L."/>
            <person name="Gajdeczka M.T."/>
            <person name="Anike F."/>
            <person name="Vuek A."/>
            <person name="Anishchenko I.M."/>
            <person name="Voigt K."/>
            <person name="de Hoog G.S."/>
            <person name="Smith M.E."/>
            <person name="Heitman J."/>
            <person name="Vilgalys R."/>
            <person name="Stajich J.E."/>
        </authorList>
    </citation>
    <scope>NUCLEOTIDE SEQUENCE [LARGE SCALE GENOMIC DNA]</scope>
    <source>
        <strain evidence="9 10">CBS 357.93</strain>
    </source>
</reference>
<feature type="active site" description="Nucleophile" evidence="3">
    <location>
        <position position="264"/>
    </location>
</feature>
<dbReference type="EMBL" id="PJQL01000363">
    <property type="protein sequence ID" value="RCH96495.1"/>
    <property type="molecule type" value="Genomic_DNA"/>
</dbReference>
<dbReference type="Gene3D" id="2.60.40.2300">
    <property type="entry name" value="Neutral/alkaline non-lysosomal ceramidase, C-terminal domain"/>
    <property type="match status" value="1"/>
</dbReference>
<comment type="catalytic activity">
    <reaction evidence="5">
        <text>an N-acylsphing-4-enine + H2O = sphing-4-enine + a fatty acid</text>
        <dbReference type="Rhea" id="RHEA:20856"/>
        <dbReference type="ChEBI" id="CHEBI:15377"/>
        <dbReference type="ChEBI" id="CHEBI:28868"/>
        <dbReference type="ChEBI" id="CHEBI:52639"/>
        <dbReference type="ChEBI" id="CHEBI:57756"/>
        <dbReference type="EC" id="3.5.1.23"/>
    </reaction>
</comment>
<dbReference type="GO" id="GO:0017040">
    <property type="term" value="F:N-acylsphingosine amidohydrolase activity"/>
    <property type="evidence" value="ECO:0007669"/>
    <property type="project" value="UniProtKB-UniRule"/>
</dbReference>
<name>A0A367K2Y5_RHIAZ</name>
<evidence type="ECO:0000256" key="1">
    <source>
        <dbReference type="ARBA" id="ARBA00009835"/>
    </source>
</evidence>
<comment type="caution">
    <text evidence="9">The sequence shown here is derived from an EMBL/GenBank/DDBJ whole genome shotgun (WGS) entry which is preliminary data.</text>
</comment>
<dbReference type="GO" id="GO:0016020">
    <property type="term" value="C:membrane"/>
    <property type="evidence" value="ECO:0007669"/>
    <property type="project" value="GOC"/>
</dbReference>
<dbReference type="STRING" id="86630.A0A367K2Y5"/>
<evidence type="ECO:0000259" key="8">
    <source>
        <dbReference type="Pfam" id="PF17048"/>
    </source>
</evidence>
<dbReference type="Pfam" id="PF04734">
    <property type="entry name" value="Ceramidase_alk"/>
    <property type="match status" value="1"/>
</dbReference>
<evidence type="ECO:0000256" key="5">
    <source>
        <dbReference type="RuleBase" id="RU366019"/>
    </source>
</evidence>
<evidence type="ECO:0000313" key="9">
    <source>
        <dbReference type="EMBL" id="RCH96495.1"/>
    </source>
</evidence>
<evidence type="ECO:0000259" key="7">
    <source>
        <dbReference type="Pfam" id="PF04734"/>
    </source>
</evidence>
<keyword evidence="4" id="KW-0862">Zinc</keyword>
<evidence type="ECO:0000256" key="6">
    <source>
        <dbReference type="SAM" id="SignalP"/>
    </source>
</evidence>
<feature type="binding site" evidence="4">
    <location>
        <position position="217"/>
    </location>
    <ligand>
        <name>Zn(2+)</name>
        <dbReference type="ChEBI" id="CHEBI:29105"/>
    </ligand>
</feature>
<keyword evidence="6" id="KW-0732">Signal</keyword>
<comment type="similarity">
    <text evidence="1 5">Belongs to the neutral ceramidase family.</text>
</comment>
<feature type="binding site" evidence="4">
    <location>
        <position position="108"/>
    </location>
    <ligand>
        <name>Zn(2+)</name>
        <dbReference type="ChEBI" id="CHEBI:29105"/>
    </ligand>
</feature>
<dbReference type="InterPro" id="IPR031331">
    <property type="entry name" value="NEUT/ALK_ceramidase_C"/>
</dbReference>
<dbReference type="InterPro" id="IPR031329">
    <property type="entry name" value="NEUT/ALK_ceramidase_N"/>
</dbReference>
<dbReference type="GO" id="GO:0046514">
    <property type="term" value="P:ceramide catabolic process"/>
    <property type="evidence" value="ECO:0007669"/>
    <property type="project" value="InterPro"/>
</dbReference>
<organism evidence="9 10">
    <name type="scientific">Rhizopus azygosporus</name>
    <name type="common">Rhizopus microsporus var. azygosporus</name>
    <dbReference type="NCBI Taxonomy" id="86630"/>
    <lineage>
        <taxon>Eukaryota</taxon>
        <taxon>Fungi</taxon>
        <taxon>Fungi incertae sedis</taxon>
        <taxon>Mucoromycota</taxon>
        <taxon>Mucoromycotina</taxon>
        <taxon>Mucoromycetes</taxon>
        <taxon>Mucorales</taxon>
        <taxon>Mucorineae</taxon>
        <taxon>Rhizopodaceae</taxon>
        <taxon>Rhizopus</taxon>
    </lineage>
</organism>
<evidence type="ECO:0000256" key="4">
    <source>
        <dbReference type="PIRSR" id="PIRSR606823-2"/>
    </source>
</evidence>
<dbReference type="GO" id="GO:0042759">
    <property type="term" value="P:long-chain fatty acid biosynthetic process"/>
    <property type="evidence" value="ECO:0007669"/>
    <property type="project" value="TreeGrafter"/>
</dbReference>
<feature type="signal peptide" evidence="6">
    <location>
        <begin position="1"/>
        <end position="17"/>
    </location>
</feature>
<keyword evidence="5" id="KW-0443">Lipid metabolism</keyword>
<dbReference type="EC" id="3.5.1.23" evidence="5"/>
<gene>
    <name evidence="9" type="ORF">CU097_011624</name>
</gene>
<feature type="chain" id="PRO_5016578649" description="Neutral ceramidase" evidence="6">
    <location>
        <begin position="18"/>
        <end position="688"/>
    </location>
</feature>
<dbReference type="Pfam" id="PF17048">
    <property type="entry name" value="Ceramidse_alk_C"/>
    <property type="match status" value="1"/>
</dbReference>
<proteinExistence type="inferred from homology"/>
<keyword evidence="4" id="KW-0479">Metal-binding</keyword>
<feature type="binding site" evidence="4">
    <location>
        <position position="489"/>
    </location>
    <ligand>
        <name>Zn(2+)</name>
        <dbReference type="ChEBI" id="CHEBI:29105"/>
    </ligand>
</feature>
<dbReference type="OrthoDB" id="191371at2759"/>
<dbReference type="GO" id="GO:0046872">
    <property type="term" value="F:metal ion binding"/>
    <property type="evidence" value="ECO:0007669"/>
    <property type="project" value="UniProtKB-KW"/>
</dbReference>
<sequence length="688" mass="77779">MKILLLILSCIILPIYAYRIGAGISDITGPIAQIMLMGYAKRGQTGQGILQRLWSRAFIIEDERTRLVFVNTDTQSMGDIVKKRVVQKLQTLYGGLYTEKNIMLSSTHSHSGMGGYLQHTLYEISVLGWIEETVVPMVDGIVQSIVDAHDNLQEGTITVSQGELLHSNINRSPQSYLLNPKEERDQYQYNVDKIMTVLGFKSKLGHNVGLVSWFPVHGVSVNNTNRLINGDNKGYAAYLAEKIMLRNQANFIAAFAQSNEGDVSPNTLGAYCTGTDIPCDGSRDDICPENSECHGRGPGWMTSDLESNRIIGENQALKALELFQQGTPLTAVQLDYAQLYWDITKSVVTDKFGNQARTCYPAMVTAGTTDGPALNGFYQNRTTGTFFWDIVKDIVRKPTKEQIRCQAPKPILLDTGEMSIRPHTWQPEVLDIQLFRIGNVYIYAVPSEFTTMSGRRLRKAIKQALIKHRLGNEDTVVIHSGPANGYASYCTTYEEYQHQRYEGASTPYGPHTLQAYIDAFEKLVFMMANPTDHSIHSEILPDFTNRSFNFAPPYRSDQPHPFRSFGDVLIDVPFLRYNRHSKPIISALFVAANPRNDPMLGKTFLTVEKKVNGNWEIVRTDNDYDTRFYWQYKYPLLGMSEALIEWHVDSSVEPGTYRLGYFGNNRTPFRKTITSHHGYSREFVILDN</sequence>
<dbReference type="AlphaFoldDB" id="A0A367K2Y5"/>
<evidence type="ECO:0000256" key="3">
    <source>
        <dbReference type="PIRSR" id="PIRSR606823-1"/>
    </source>
</evidence>
<keyword evidence="5" id="KW-0746">Sphingolipid metabolism</keyword>
<dbReference type="PANTHER" id="PTHR12670:SF1">
    <property type="entry name" value="NEUTRAL CERAMIDASE"/>
    <property type="match status" value="1"/>
</dbReference>
<comment type="cofactor">
    <cofactor evidence="4">
        <name>Zn(2+)</name>
        <dbReference type="ChEBI" id="CHEBI:29105"/>
    </cofactor>
    <text evidence="4">Binds 1 zinc ion per subunit.</text>
</comment>
<keyword evidence="2 5" id="KW-0378">Hydrolase</keyword>
<feature type="binding site" evidence="4">
    <location>
        <position position="448"/>
    </location>
    <ligand>
        <name>Zn(2+)</name>
        <dbReference type="ChEBI" id="CHEBI:29105"/>
    </ligand>
</feature>
<dbReference type="GO" id="GO:0046512">
    <property type="term" value="P:sphingosine biosynthetic process"/>
    <property type="evidence" value="ECO:0007669"/>
    <property type="project" value="TreeGrafter"/>
</dbReference>
<accession>A0A367K2Y5</accession>
<dbReference type="InterPro" id="IPR006823">
    <property type="entry name" value="Ceramidase_alk"/>
</dbReference>
<protein>
    <recommendedName>
        <fullName evidence="5">Neutral ceramidase</fullName>
        <ecNumber evidence="5">3.5.1.23</ecNumber>
    </recommendedName>
</protein>
<dbReference type="InterPro" id="IPR038445">
    <property type="entry name" value="NCDase_C_sf"/>
</dbReference>
<feature type="domain" description="Neutral/alkaline non-lysosomal ceramidase C-terminal" evidence="8">
    <location>
        <begin position="522"/>
        <end position="685"/>
    </location>
</feature>
<evidence type="ECO:0000313" key="10">
    <source>
        <dbReference type="Proteomes" id="UP000252139"/>
    </source>
</evidence>
<dbReference type="Proteomes" id="UP000252139">
    <property type="component" value="Unassembled WGS sequence"/>
</dbReference>
<dbReference type="PANTHER" id="PTHR12670">
    <property type="entry name" value="CERAMIDASE"/>
    <property type="match status" value="1"/>
</dbReference>